<accession>A0A1R1RI84</accession>
<dbReference type="Pfam" id="PF14278">
    <property type="entry name" value="TetR_C_8"/>
    <property type="match status" value="1"/>
</dbReference>
<dbReference type="Proteomes" id="UP000187367">
    <property type="component" value="Unassembled WGS sequence"/>
</dbReference>
<evidence type="ECO:0000256" key="3">
    <source>
        <dbReference type="PROSITE-ProRule" id="PRU00335"/>
    </source>
</evidence>
<sequence>MAKQTDRRINRTKRMIRDALSGLMEEKTFEEITVTDISQKADINRGTFYLHYQDKYDLLEQSESEIIKDIRNISKQSLQSVKILNGSIIDKPLPFVVNIFEYFKENAVFMKAILGPKGTGSFPIKFKSVLSENLKRIKKTIRADTLVPEEYLISYIVGAHVSVLQRWLASGMKETPHEMALILSKMTGMGPAYAAGLRKNERGI</sequence>
<dbReference type="PANTHER" id="PTHR43479">
    <property type="entry name" value="ACREF/ENVCD OPERON REPRESSOR-RELATED"/>
    <property type="match status" value="1"/>
</dbReference>
<accession>A0A1R1Q7P0</accession>
<dbReference type="InterPro" id="IPR001647">
    <property type="entry name" value="HTH_TetR"/>
</dbReference>
<dbReference type="InterPro" id="IPR009057">
    <property type="entry name" value="Homeodomain-like_sf"/>
</dbReference>
<dbReference type="InterPro" id="IPR039532">
    <property type="entry name" value="TetR_C_Firmicutes"/>
</dbReference>
<dbReference type="SUPFAM" id="SSF46689">
    <property type="entry name" value="Homeodomain-like"/>
    <property type="match status" value="1"/>
</dbReference>
<dbReference type="PROSITE" id="PS50977">
    <property type="entry name" value="HTH_TETR_2"/>
    <property type="match status" value="1"/>
</dbReference>
<dbReference type="AlphaFoldDB" id="A0A1R1Q7P0"/>
<organism evidence="5 6">
    <name type="scientific">Bacillus swezeyi</name>
    <dbReference type="NCBI Taxonomy" id="1925020"/>
    <lineage>
        <taxon>Bacteria</taxon>
        <taxon>Bacillati</taxon>
        <taxon>Bacillota</taxon>
        <taxon>Bacilli</taxon>
        <taxon>Bacillales</taxon>
        <taxon>Bacillaceae</taxon>
        <taxon>Bacillus</taxon>
    </lineage>
</organism>
<comment type="caution">
    <text evidence="5">The sequence shown here is derived from an EMBL/GenBank/DDBJ whole genome shotgun (WGS) entry which is preliminary data.</text>
</comment>
<dbReference type="OrthoDB" id="9810250at2"/>
<feature type="DNA-binding region" description="H-T-H motif" evidence="3">
    <location>
        <begin position="33"/>
        <end position="52"/>
    </location>
</feature>
<dbReference type="Pfam" id="PF00440">
    <property type="entry name" value="TetR_N"/>
    <property type="match status" value="1"/>
</dbReference>
<proteinExistence type="predicted"/>
<evidence type="ECO:0000259" key="4">
    <source>
        <dbReference type="PROSITE" id="PS50977"/>
    </source>
</evidence>
<evidence type="ECO:0000313" key="6">
    <source>
        <dbReference type="Proteomes" id="UP000187367"/>
    </source>
</evidence>
<gene>
    <name evidence="5" type="ORF">BW143_21535</name>
</gene>
<dbReference type="Gene3D" id="1.10.357.10">
    <property type="entry name" value="Tetracycline Repressor, domain 2"/>
    <property type="match status" value="1"/>
</dbReference>
<keyword evidence="2 3" id="KW-0238">DNA-binding</keyword>
<evidence type="ECO:0000313" key="5">
    <source>
        <dbReference type="EMBL" id="OMH98396.1"/>
    </source>
</evidence>
<protein>
    <submittedName>
        <fullName evidence="5">TetR family transcriptional regulator</fullName>
    </submittedName>
</protein>
<dbReference type="RefSeq" id="WP_076763715.1">
    <property type="nucleotide sequence ID" value="NZ_JARMMH010000008.1"/>
</dbReference>
<dbReference type="GO" id="GO:0003677">
    <property type="term" value="F:DNA binding"/>
    <property type="evidence" value="ECO:0007669"/>
    <property type="project" value="UniProtKB-UniRule"/>
</dbReference>
<feature type="domain" description="HTH tetR-type" evidence="4">
    <location>
        <begin position="10"/>
        <end position="70"/>
    </location>
</feature>
<keyword evidence="1" id="KW-0678">Repressor</keyword>
<dbReference type="PANTHER" id="PTHR43479:SF7">
    <property type="entry name" value="TETR-FAMILY TRANSCRIPTIONAL REGULATOR"/>
    <property type="match status" value="1"/>
</dbReference>
<dbReference type="EMBL" id="MTJL01000054">
    <property type="protein sequence ID" value="OMH98396.1"/>
    <property type="molecule type" value="Genomic_DNA"/>
</dbReference>
<name>A0A1R1Q7P0_9BACI</name>
<evidence type="ECO:0000256" key="2">
    <source>
        <dbReference type="ARBA" id="ARBA00023125"/>
    </source>
</evidence>
<evidence type="ECO:0000256" key="1">
    <source>
        <dbReference type="ARBA" id="ARBA00022491"/>
    </source>
</evidence>
<reference evidence="5 6" key="1">
    <citation type="submission" date="2017-01" db="EMBL/GenBank/DDBJ databases">
        <title>Bacillus phylogenomics.</title>
        <authorList>
            <person name="Dunlap C."/>
        </authorList>
    </citation>
    <scope>NUCLEOTIDE SEQUENCE [LARGE SCALE GENOMIC DNA]</scope>
    <source>
        <strain evidence="5 6">NRRL B-41282</strain>
    </source>
</reference>
<dbReference type="InterPro" id="IPR050624">
    <property type="entry name" value="HTH-type_Tx_Regulator"/>
</dbReference>
<keyword evidence="6" id="KW-1185">Reference proteome</keyword>